<dbReference type="Pfam" id="PF13416">
    <property type="entry name" value="SBP_bac_8"/>
    <property type="match status" value="1"/>
</dbReference>
<dbReference type="SUPFAM" id="SSF53850">
    <property type="entry name" value="Periplasmic binding protein-like II"/>
    <property type="match status" value="1"/>
</dbReference>
<dbReference type="InterPro" id="IPR006059">
    <property type="entry name" value="SBP"/>
</dbReference>
<evidence type="ECO:0000313" key="6">
    <source>
        <dbReference type="Proteomes" id="UP000650524"/>
    </source>
</evidence>
<dbReference type="EMBL" id="JACNJD010000247">
    <property type="protein sequence ID" value="MBC8177970.1"/>
    <property type="molecule type" value="Genomic_DNA"/>
</dbReference>
<dbReference type="Proteomes" id="UP000650524">
    <property type="component" value="Unassembled WGS sequence"/>
</dbReference>
<organism evidence="5 6">
    <name type="scientific">Candidatus Desulfacyla euxinica</name>
    <dbReference type="NCBI Taxonomy" id="2841693"/>
    <lineage>
        <taxon>Bacteria</taxon>
        <taxon>Deltaproteobacteria</taxon>
        <taxon>Candidatus Desulfacyla</taxon>
    </lineage>
</organism>
<evidence type="ECO:0000313" key="5">
    <source>
        <dbReference type="EMBL" id="MBC8177970.1"/>
    </source>
</evidence>
<comment type="caution">
    <text evidence="5">The sequence shown here is derived from an EMBL/GenBank/DDBJ whole genome shotgun (WGS) entry which is preliminary data.</text>
</comment>
<dbReference type="PANTHER" id="PTHR43649:SF34">
    <property type="entry name" value="ABC TRANSPORTER PERIPLASMIC-BINDING PROTEIN YCJN-RELATED"/>
    <property type="match status" value="1"/>
</dbReference>
<feature type="signal peptide" evidence="4">
    <location>
        <begin position="1"/>
        <end position="24"/>
    </location>
</feature>
<dbReference type="PANTHER" id="PTHR43649">
    <property type="entry name" value="ARABINOSE-BINDING PROTEIN-RELATED"/>
    <property type="match status" value="1"/>
</dbReference>
<proteinExistence type="inferred from homology"/>
<evidence type="ECO:0000256" key="2">
    <source>
        <dbReference type="ARBA" id="ARBA00022448"/>
    </source>
</evidence>
<keyword evidence="3 4" id="KW-0732">Signal</keyword>
<feature type="chain" id="PRO_5035216454" evidence="4">
    <location>
        <begin position="25"/>
        <end position="442"/>
    </location>
</feature>
<dbReference type="InterPro" id="IPR050490">
    <property type="entry name" value="Bact_solute-bd_prot1"/>
</dbReference>
<gene>
    <name evidence="5" type="ORF">H8E19_11250</name>
</gene>
<dbReference type="AlphaFoldDB" id="A0A8J6N1B0"/>
<name>A0A8J6N1B0_9DELT</name>
<comment type="similarity">
    <text evidence="1">Belongs to the bacterial solute-binding protein 1 family.</text>
</comment>
<evidence type="ECO:0000256" key="3">
    <source>
        <dbReference type="ARBA" id="ARBA00022729"/>
    </source>
</evidence>
<protein>
    <submittedName>
        <fullName evidence="5">Extracellular solute-binding protein</fullName>
    </submittedName>
</protein>
<sequence length="442" mass="50108">MKKIRLFTVAAILLSMFALGTANADDKFITLGWAAWDPANALVELSKDFTKQTGIKVKFEFVPWPNFADRMLNELNQGGKTFDVLIGDSQWIGGGAVYGHYVKLNDFFDKEGISMDNFLAPTVYGYSTWPKGTPNYYALPAFGDANAWTYRKDWFEKPELKKAFKKKYGYPLAPPKTWTELKDVAKFFQGRVIDGKKRYGVAIFTERGSEGITMGVTSAMYAWGFQYQDPNKPYHMEGYVNSPNAVEALEFYKDLYDCCTPPGHSDAYMSADLDAYTSGQVAMQMNWYAFFPGINKNENVGFGKTGFFSNPDQLSPGATLGGQGMSVVAYSDKKDLALQYIKWFAQPEVQKKWWKLGGYSCHKAVLLDPKFAESQPYAQGFLDSMEKVKDFWQEPFFVELMLPMQKRVHDYVVGNKGTAKQALDKLKADWEEVFIEEGKLKK</sequence>
<accession>A0A8J6N1B0</accession>
<evidence type="ECO:0000256" key="4">
    <source>
        <dbReference type="SAM" id="SignalP"/>
    </source>
</evidence>
<reference evidence="5 6" key="1">
    <citation type="submission" date="2020-08" db="EMBL/GenBank/DDBJ databases">
        <title>Bridging the membrane lipid divide: bacteria of the FCB group superphylum have the potential to synthesize archaeal ether lipids.</title>
        <authorList>
            <person name="Villanueva L."/>
            <person name="Von Meijenfeldt F.A.B."/>
            <person name="Westbye A.B."/>
            <person name="Yadav S."/>
            <person name="Hopmans E.C."/>
            <person name="Dutilh B.E."/>
            <person name="Sinninghe Damste J.S."/>
        </authorList>
    </citation>
    <scope>NUCLEOTIDE SEQUENCE [LARGE SCALE GENOMIC DNA]</scope>
    <source>
        <strain evidence="5">NIOZ-UU27</strain>
    </source>
</reference>
<evidence type="ECO:0000256" key="1">
    <source>
        <dbReference type="ARBA" id="ARBA00008520"/>
    </source>
</evidence>
<dbReference type="Gene3D" id="3.40.190.10">
    <property type="entry name" value="Periplasmic binding protein-like II"/>
    <property type="match status" value="2"/>
</dbReference>
<keyword evidence="2" id="KW-0813">Transport</keyword>